<feature type="non-terminal residue" evidence="1">
    <location>
        <position position="1"/>
    </location>
</feature>
<dbReference type="AlphaFoldDB" id="A0A813HYB8"/>
<accession>A0A813HYB8</accession>
<dbReference type="OrthoDB" id="427553at2759"/>
<gene>
    <name evidence="1" type="ORF">PGLA1383_LOCUS57154</name>
</gene>
<dbReference type="Proteomes" id="UP000654075">
    <property type="component" value="Unassembled WGS sequence"/>
</dbReference>
<evidence type="ECO:0000313" key="2">
    <source>
        <dbReference type="Proteomes" id="UP000654075"/>
    </source>
</evidence>
<keyword evidence="2" id="KW-1185">Reference proteome</keyword>
<feature type="non-terminal residue" evidence="1">
    <location>
        <position position="84"/>
    </location>
</feature>
<protein>
    <submittedName>
        <fullName evidence="1">Uncharacterized protein</fullName>
    </submittedName>
</protein>
<comment type="caution">
    <text evidence="1">The sequence shown here is derived from an EMBL/GenBank/DDBJ whole genome shotgun (WGS) entry which is preliminary data.</text>
</comment>
<dbReference type="EMBL" id="CAJNNV010033199">
    <property type="protein sequence ID" value="CAE8642741.1"/>
    <property type="molecule type" value="Genomic_DNA"/>
</dbReference>
<evidence type="ECO:0000313" key="1">
    <source>
        <dbReference type="EMBL" id="CAE8642741.1"/>
    </source>
</evidence>
<proteinExistence type="predicted"/>
<name>A0A813HYB8_POLGL</name>
<sequence length="84" mass="9665">VCMLERRVNRLRMADTRYDMYERAVTFEGPDFHSEVVPVRGAAPVAKVHEIAESIVQHVAAVTNDRMKISRLALNFKVDHKDRT</sequence>
<organism evidence="1 2">
    <name type="scientific">Polarella glacialis</name>
    <name type="common">Dinoflagellate</name>
    <dbReference type="NCBI Taxonomy" id="89957"/>
    <lineage>
        <taxon>Eukaryota</taxon>
        <taxon>Sar</taxon>
        <taxon>Alveolata</taxon>
        <taxon>Dinophyceae</taxon>
        <taxon>Suessiales</taxon>
        <taxon>Suessiaceae</taxon>
        <taxon>Polarella</taxon>
    </lineage>
</organism>
<reference evidence="1" key="1">
    <citation type="submission" date="2021-02" db="EMBL/GenBank/DDBJ databases">
        <authorList>
            <person name="Dougan E. K."/>
            <person name="Rhodes N."/>
            <person name="Thang M."/>
            <person name="Chan C."/>
        </authorList>
    </citation>
    <scope>NUCLEOTIDE SEQUENCE</scope>
</reference>